<name>I0SE44_STRAP</name>
<dbReference type="AlphaFoldDB" id="I0SE44"/>
<reference evidence="1 2" key="1">
    <citation type="submission" date="2012-01" db="EMBL/GenBank/DDBJ databases">
        <authorList>
            <person name="Harkins D.M."/>
            <person name="Madupu R."/>
            <person name="Durkin A.S."/>
            <person name="Torralba M."/>
            <person name="Methe B."/>
            <person name="Sutton G.G."/>
            <person name="Nelson K.E."/>
        </authorList>
    </citation>
    <scope>NUCLEOTIDE SEQUENCE [LARGE SCALE GENOMIC DNA]</scope>
    <source>
        <strain evidence="1 2">CCUG 39159</strain>
    </source>
</reference>
<gene>
    <name evidence="1" type="ORF">HMPREF1043_1342</name>
</gene>
<dbReference type="PATRIC" id="fig|1095729.3.peg.1119"/>
<proteinExistence type="predicted"/>
<sequence length="48" mass="5543">MIAQSIALRWRIGLAKQVSNLFAFQARKNTFDENSVFFIHRLNSQGDC</sequence>
<organism evidence="1 2">
    <name type="scientific">Streptococcus anginosus subsp. whileyi CCUG 39159</name>
    <dbReference type="NCBI Taxonomy" id="1095729"/>
    <lineage>
        <taxon>Bacteria</taxon>
        <taxon>Bacillati</taxon>
        <taxon>Bacillota</taxon>
        <taxon>Bacilli</taxon>
        <taxon>Lactobacillales</taxon>
        <taxon>Streptococcaceae</taxon>
        <taxon>Streptococcus</taxon>
        <taxon>Streptococcus anginosus group</taxon>
    </lineage>
</organism>
<dbReference type="Proteomes" id="UP000003245">
    <property type="component" value="Unassembled WGS sequence"/>
</dbReference>
<accession>I0SE44</accession>
<evidence type="ECO:0000313" key="2">
    <source>
        <dbReference type="Proteomes" id="UP000003245"/>
    </source>
</evidence>
<evidence type="ECO:0000313" key="1">
    <source>
        <dbReference type="EMBL" id="EID21647.1"/>
    </source>
</evidence>
<protein>
    <submittedName>
        <fullName evidence="1">Uncharacterized protein</fullName>
    </submittedName>
</protein>
<comment type="caution">
    <text evidence="1">The sequence shown here is derived from an EMBL/GenBank/DDBJ whole genome shotgun (WGS) entry which is preliminary data.</text>
</comment>
<keyword evidence="2" id="KW-1185">Reference proteome</keyword>
<dbReference type="EMBL" id="AICP01000040">
    <property type="protein sequence ID" value="EID21647.1"/>
    <property type="molecule type" value="Genomic_DNA"/>
</dbReference>